<sequence>MQSDPLNDAMCVMKNAASDGKSECMIQPSSKLIGRVLKVMQDHGYINQFEYIEDGKAGKFRVMMEGAINNCGVIKPRYSVKVHDIERFEARYLPAQDFGVLILTTTAGVITHDHAKELGIGGKLLAYIY</sequence>
<evidence type="ECO:0000256" key="4">
    <source>
        <dbReference type="ARBA" id="ARBA00022980"/>
    </source>
</evidence>
<dbReference type="GO" id="GO:1990904">
    <property type="term" value="C:ribonucleoprotein complex"/>
    <property type="evidence" value="ECO:0007669"/>
    <property type="project" value="UniProtKB-KW"/>
</dbReference>
<dbReference type="Gene3D" id="3.30.1490.10">
    <property type="match status" value="1"/>
</dbReference>
<dbReference type="GO" id="GO:0003735">
    <property type="term" value="F:structural constituent of ribosome"/>
    <property type="evidence" value="ECO:0007669"/>
    <property type="project" value="InterPro"/>
</dbReference>
<comment type="subunit">
    <text evidence="6">Part of the 30S ribosomal subunit.</text>
</comment>
<dbReference type="FunFam" id="3.30.1370.30:FF:000001">
    <property type="entry name" value="40S ribosomal protein S15a"/>
    <property type="match status" value="1"/>
</dbReference>
<dbReference type="HAMAP" id="MF_01302_A">
    <property type="entry name" value="Ribosomal_uS8_A"/>
    <property type="match status" value="1"/>
</dbReference>
<dbReference type="InterPro" id="IPR000630">
    <property type="entry name" value="Ribosomal_uS8"/>
</dbReference>
<evidence type="ECO:0000256" key="2">
    <source>
        <dbReference type="ARBA" id="ARBA00022730"/>
    </source>
</evidence>
<keyword evidence="2 6" id="KW-0699">rRNA-binding</keyword>
<evidence type="ECO:0000313" key="8">
    <source>
        <dbReference type="EMBL" id="AIZ56822.1"/>
    </source>
</evidence>
<reference evidence="8 9" key="1">
    <citation type="journal article" date="2014" name="Appl. Environ. Microbiol.">
        <title>Comparative Genome Analysis of 'Candidatus Methanoplasma termitum' Indicates a New Mode of Energy Metabolism in the Seventh Order of Methanogens.</title>
        <authorList>
            <person name="Lang K."/>
            <person name="Schuldes J."/>
            <person name="Klingl A."/>
            <person name="Poehlein A."/>
            <person name="Daniel R."/>
            <person name="Brune A."/>
        </authorList>
    </citation>
    <scope>NUCLEOTIDE SEQUENCE [LARGE SCALE GENOMIC DNA]</scope>
    <source>
        <strain evidence="9">Mpt1</strain>
    </source>
</reference>
<dbReference type="HOGENOM" id="CLU_098428_1_1_2"/>
<dbReference type="InterPro" id="IPR047863">
    <property type="entry name" value="Ribosomal_uS8_CS"/>
</dbReference>
<evidence type="ECO:0000256" key="1">
    <source>
        <dbReference type="ARBA" id="ARBA00006471"/>
    </source>
</evidence>
<keyword evidence="5 6" id="KW-0687">Ribonucleoprotein</keyword>
<name>A0A0A7LER7_9ARCH</name>
<dbReference type="GO" id="GO:0006412">
    <property type="term" value="P:translation"/>
    <property type="evidence" value="ECO:0007669"/>
    <property type="project" value="UniProtKB-UniRule"/>
</dbReference>
<dbReference type="RefSeq" id="WP_048112651.1">
    <property type="nucleotide sequence ID" value="NZ_CP010070.1"/>
</dbReference>
<dbReference type="Gene3D" id="3.30.1370.30">
    <property type="match status" value="1"/>
</dbReference>
<dbReference type="GO" id="GO:0019843">
    <property type="term" value="F:rRNA binding"/>
    <property type="evidence" value="ECO:0007669"/>
    <property type="project" value="UniProtKB-UniRule"/>
</dbReference>
<keyword evidence="3 6" id="KW-0694">RNA-binding</keyword>
<comment type="similarity">
    <text evidence="1 6 7">Belongs to the universal ribosomal protein uS8 family.</text>
</comment>
<keyword evidence="9" id="KW-1185">Reference proteome</keyword>
<evidence type="ECO:0000256" key="7">
    <source>
        <dbReference type="RuleBase" id="RU003660"/>
    </source>
</evidence>
<dbReference type="KEGG" id="mear:Mpt1_c09470"/>
<gene>
    <name evidence="6 8" type="primary">rps8</name>
    <name evidence="8" type="ORF">Mpt1_c09470</name>
</gene>
<dbReference type="AlphaFoldDB" id="A0A0A7LER7"/>
<dbReference type="STRING" id="1577791.Mpt1_c09470"/>
<dbReference type="OrthoDB" id="5670at2157"/>
<accession>A0A0A7LER7</accession>
<evidence type="ECO:0000313" key="9">
    <source>
        <dbReference type="Proteomes" id="UP000030787"/>
    </source>
</evidence>
<dbReference type="Proteomes" id="UP000030787">
    <property type="component" value="Chromosome"/>
</dbReference>
<dbReference type="Pfam" id="PF00410">
    <property type="entry name" value="Ribosomal_S8"/>
    <property type="match status" value="1"/>
</dbReference>
<dbReference type="GeneID" id="24818609"/>
<evidence type="ECO:0000256" key="5">
    <source>
        <dbReference type="ARBA" id="ARBA00023274"/>
    </source>
</evidence>
<dbReference type="PANTHER" id="PTHR11758">
    <property type="entry name" value="40S RIBOSOMAL PROTEIN S15A"/>
    <property type="match status" value="1"/>
</dbReference>
<evidence type="ECO:0000256" key="6">
    <source>
        <dbReference type="HAMAP-Rule" id="MF_01302"/>
    </source>
</evidence>
<dbReference type="NCBIfam" id="NF003115">
    <property type="entry name" value="PRK04034.1"/>
    <property type="match status" value="1"/>
</dbReference>
<evidence type="ECO:0000256" key="3">
    <source>
        <dbReference type="ARBA" id="ARBA00022884"/>
    </source>
</evidence>
<dbReference type="EMBL" id="CP010070">
    <property type="protein sequence ID" value="AIZ56822.1"/>
    <property type="molecule type" value="Genomic_DNA"/>
</dbReference>
<keyword evidence="4 6" id="KW-0689">Ribosomal protein</keyword>
<dbReference type="GO" id="GO:0005840">
    <property type="term" value="C:ribosome"/>
    <property type="evidence" value="ECO:0007669"/>
    <property type="project" value="UniProtKB-KW"/>
</dbReference>
<comment type="function">
    <text evidence="6">One of the primary rRNA binding proteins, it binds directly to 16S rRNA central domain where it helps coordinate assembly of the platform of the 30S subunit.</text>
</comment>
<dbReference type="PROSITE" id="PS00053">
    <property type="entry name" value="RIBOSOMAL_S8"/>
    <property type="match status" value="1"/>
</dbReference>
<protein>
    <recommendedName>
        <fullName evidence="6">Small ribosomal subunit protein uS8</fullName>
    </recommendedName>
</protein>
<dbReference type="SUPFAM" id="SSF56047">
    <property type="entry name" value="Ribosomal protein S8"/>
    <property type="match status" value="1"/>
</dbReference>
<dbReference type="InterPro" id="IPR035987">
    <property type="entry name" value="Ribosomal_uS8_sf"/>
</dbReference>
<organism evidence="8 9">
    <name type="scientific">Candidatus Methanoplasma termitum</name>
    <dbReference type="NCBI Taxonomy" id="1577791"/>
    <lineage>
        <taxon>Archaea</taxon>
        <taxon>Methanobacteriati</taxon>
        <taxon>Thermoplasmatota</taxon>
        <taxon>Thermoplasmata</taxon>
        <taxon>Methanomassiliicoccales</taxon>
        <taxon>Methanomassiliicoccaceae</taxon>
        <taxon>Candidatus Methanoplasma</taxon>
    </lineage>
</organism>
<proteinExistence type="inferred from homology"/>